<evidence type="ECO:0000313" key="6">
    <source>
        <dbReference type="EMBL" id="CAB4188906.1"/>
    </source>
</evidence>
<dbReference type="GO" id="GO:0004252">
    <property type="term" value="F:serine-type endopeptidase activity"/>
    <property type="evidence" value="ECO:0007669"/>
    <property type="project" value="InterPro"/>
</dbReference>
<keyword evidence="4" id="KW-0645">Protease</keyword>
<name>A0A6J5Q0B2_9CAUD</name>
<dbReference type="EMBL" id="LR797188">
    <property type="protein sequence ID" value="CAB4192763.1"/>
    <property type="molecule type" value="Genomic_DNA"/>
</dbReference>
<accession>A0A6J5Q0B2</accession>
<dbReference type="Gene3D" id="3.40.50.200">
    <property type="entry name" value="Peptidase S8/S53 domain"/>
    <property type="match status" value="1"/>
</dbReference>
<dbReference type="InterPro" id="IPR000209">
    <property type="entry name" value="Peptidase_S8/S53_dom"/>
</dbReference>
<dbReference type="EMBL" id="LR796457">
    <property type="protein sequence ID" value="CAB4146005.1"/>
    <property type="molecule type" value="Genomic_DNA"/>
</dbReference>
<proteinExistence type="predicted"/>
<dbReference type="EMBL" id="LR797131">
    <property type="protein sequence ID" value="CAB4188906.1"/>
    <property type="molecule type" value="Genomic_DNA"/>
</dbReference>
<dbReference type="Pfam" id="PF00082">
    <property type="entry name" value="Peptidase_S8"/>
    <property type="match status" value="1"/>
</dbReference>
<dbReference type="PROSITE" id="PS51892">
    <property type="entry name" value="SUBTILASE"/>
    <property type="match status" value="1"/>
</dbReference>
<sequence length="320" mass="34406">MYKKLPSALVALFVLSTLIVSPAQAVDTSTYTLAILDTGLDTSTPEFSGKFAQEACFSQYQSCPNNSNFMEGAGSAYVPKSWSDTNAVWKHGTAMASAAIQTNPNMKILPVRVYSMVMLKDKVTYGTINPTQDRVALALNWVYDNRTKYSIKAVSAPLGFYYARACTVNNNIRDAIIKLNSANIAVSFSSGNNWDYKFTNEPSCIPEAISVAGLMPDGTVGTYSNLNESVDFAANGTMMLTIPGGGTQKEIGTSVAVVVFGAEWVKIAQAKPNLTYQQEYDLIKSTSRIAIQGKLSKSQVAGTTTTASAIDSIKAINLVQ</sequence>
<evidence type="ECO:0000313" key="2">
    <source>
        <dbReference type="EMBL" id="CAB4146005.1"/>
    </source>
</evidence>
<protein>
    <submittedName>
        <fullName evidence="4">T7SS_mycosin, type VII secretion-associated serine protease mycosin</fullName>
    </submittedName>
</protein>
<dbReference type="EMBL" id="LR796551">
    <property type="protein sequence ID" value="CAB4150958.1"/>
    <property type="molecule type" value="Genomic_DNA"/>
</dbReference>
<reference evidence="4" key="1">
    <citation type="submission" date="2020-05" db="EMBL/GenBank/DDBJ databases">
        <authorList>
            <person name="Chiriac C."/>
            <person name="Salcher M."/>
            <person name="Ghai R."/>
            <person name="Kavagutti S V."/>
        </authorList>
    </citation>
    <scope>NUCLEOTIDE SEQUENCE</scope>
</reference>
<dbReference type="EMBL" id="LR797080">
    <property type="protein sequence ID" value="CAB4185588.1"/>
    <property type="molecule type" value="Genomic_DNA"/>
</dbReference>
<dbReference type="EMBL" id="LR796915">
    <property type="protein sequence ID" value="CAB4174848.1"/>
    <property type="molecule type" value="Genomic_DNA"/>
</dbReference>
<evidence type="ECO:0000259" key="1">
    <source>
        <dbReference type="Pfam" id="PF00082"/>
    </source>
</evidence>
<dbReference type="GO" id="GO:0006508">
    <property type="term" value="P:proteolysis"/>
    <property type="evidence" value="ECO:0007669"/>
    <property type="project" value="UniProtKB-KW"/>
</dbReference>
<evidence type="ECO:0000313" key="5">
    <source>
        <dbReference type="EMBL" id="CAB4185588.1"/>
    </source>
</evidence>
<dbReference type="SUPFAM" id="SSF52743">
    <property type="entry name" value="Subtilisin-like"/>
    <property type="match status" value="1"/>
</dbReference>
<organism evidence="4">
    <name type="scientific">uncultured Caudovirales phage</name>
    <dbReference type="NCBI Taxonomy" id="2100421"/>
    <lineage>
        <taxon>Viruses</taxon>
        <taxon>Duplodnaviria</taxon>
        <taxon>Heunggongvirae</taxon>
        <taxon>Uroviricota</taxon>
        <taxon>Caudoviricetes</taxon>
        <taxon>Peduoviridae</taxon>
        <taxon>Maltschvirus</taxon>
        <taxon>Maltschvirus maltsch</taxon>
    </lineage>
</organism>
<evidence type="ECO:0000313" key="7">
    <source>
        <dbReference type="EMBL" id="CAB4192763.1"/>
    </source>
</evidence>
<evidence type="ECO:0000313" key="3">
    <source>
        <dbReference type="EMBL" id="CAB4150958.1"/>
    </source>
</evidence>
<dbReference type="InterPro" id="IPR036852">
    <property type="entry name" value="Peptidase_S8/S53_dom_sf"/>
</dbReference>
<keyword evidence="4" id="KW-0378">Hydrolase</keyword>
<dbReference type="CDD" id="cd00306">
    <property type="entry name" value="Peptidases_S8_S53"/>
    <property type="match status" value="1"/>
</dbReference>
<feature type="domain" description="Peptidase S8/S53" evidence="1">
    <location>
        <begin position="31"/>
        <end position="295"/>
    </location>
</feature>
<evidence type="ECO:0000313" key="4">
    <source>
        <dbReference type="EMBL" id="CAB4174848.1"/>
    </source>
</evidence>
<gene>
    <name evidence="5" type="ORF">UFOVP1125_69</name>
    <name evidence="6" type="ORF">UFOVP1173_15</name>
    <name evidence="7" type="ORF">UFOVP1241_85</name>
    <name evidence="2" type="ORF">UFOVP485_120</name>
    <name evidence="3" type="ORF">UFOVP575_72</name>
    <name evidence="4" type="ORF">UFOVP963_88</name>
</gene>